<evidence type="ECO:0000313" key="1">
    <source>
        <dbReference type="EMBL" id="KAJ1149662.1"/>
    </source>
</evidence>
<name>A0AAV7RCT8_PLEWA</name>
<accession>A0AAV7RCT8</accession>
<proteinExistence type="predicted"/>
<keyword evidence="2" id="KW-1185">Reference proteome</keyword>
<dbReference type="AlphaFoldDB" id="A0AAV7RCT8"/>
<comment type="caution">
    <text evidence="1">The sequence shown here is derived from an EMBL/GenBank/DDBJ whole genome shotgun (WGS) entry which is preliminary data.</text>
</comment>
<gene>
    <name evidence="1" type="ORF">NDU88_002467</name>
</gene>
<organism evidence="1 2">
    <name type="scientific">Pleurodeles waltl</name>
    <name type="common">Iberian ribbed newt</name>
    <dbReference type="NCBI Taxonomy" id="8319"/>
    <lineage>
        <taxon>Eukaryota</taxon>
        <taxon>Metazoa</taxon>
        <taxon>Chordata</taxon>
        <taxon>Craniata</taxon>
        <taxon>Vertebrata</taxon>
        <taxon>Euteleostomi</taxon>
        <taxon>Amphibia</taxon>
        <taxon>Batrachia</taxon>
        <taxon>Caudata</taxon>
        <taxon>Salamandroidea</taxon>
        <taxon>Salamandridae</taxon>
        <taxon>Pleurodelinae</taxon>
        <taxon>Pleurodeles</taxon>
    </lineage>
</organism>
<reference evidence="1" key="1">
    <citation type="journal article" date="2022" name="bioRxiv">
        <title>Sequencing and chromosome-scale assembly of the giantPleurodeles waltlgenome.</title>
        <authorList>
            <person name="Brown T."/>
            <person name="Elewa A."/>
            <person name="Iarovenko S."/>
            <person name="Subramanian E."/>
            <person name="Araus A.J."/>
            <person name="Petzold A."/>
            <person name="Susuki M."/>
            <person name="Suzuki K.-i.T."/>
            <person name="Hayashi T."/>
            <person name="Toyoda A."/>
            <person name="Oliveira C."/>
            <person name="Osipova E."/>
            <person name="Leigh N.D."/>
            <person name="Simon A."/>
            <person name="Yun M.H."/>
        </authorList>
    </citation>
    <scope>NUCLEOTIDE SEQUENCE</scope>
    <source>
        <strain evidence="1">20211129_DDA</strain>
        <tissue evidence="1">Liver</tissue>
    </source>
</reference>
<dbReference type="Proteomes" id="UP001066276">
    <property type="component" value="Chromosome 5"/>
</dbReference>
<protein>
    <submittedName>
        <fullName evidence="1">Uncharacterized protein</fullName>
    </submittedName>
</protein>
<sequence>MGQILAKLQETQRLQEGLYLEIREDLTKIYTILVTIAGVLADMGKTMWEPVVSAHQKKGIWRAIAKEVGTLGVFDWRSIHCRERWEDLRRWAKKTAEPQLGLAFQRGRGAHRSMTPVMFRILAVAYPELDGCLKALQQPREGEYRI</sequence>
<dbReference type="EMBL" id="JANPWB010000009">
    <property type="protein sequence ID" value="KAJ1149662.1"/>
    <property type="molecule type" value="Genomic_DNA"/>
</dbReference>
<evidence type="ECO:0000313" key="2">
    <source>
        <dbReference type="Proteomes" id="UP001066276"/>
    </source>
</evidence>